<comment type="caution">
    <text evidence="3">The sequence shown here is derived from an EMBL/GenBank/DDBJ whole genome shotgun (WGS) entry which is preliminary data.</text>
</comment>
<accession>A0A6L2NRL8</accession>
<dbReference type="PANTHER" id="PTHR42648:SF32">
    <property type="entry name" value="RIBONUCLEASE H-LIKE DOMAIN, GAG-PRE-INTEGRASE DOMAIN PROTEIN-RELATED"/>
    <property type="match status" value="1"/>
</dbReference>
<keyword evidence="1" id="KW-0175">Coiled coil</keyword>
<dbReference type="GO" id="GO:0003676">
    <property type="term" value="F:nucleic acid binding"/>
    <property type="evidence" value="ECO:0007669"/>
    <property type="project" value="InterPro"/>
</dbReference>
<sequence length="672" mass="76270">MDDPDITIEEYIWLEEEKARRRGQARTRERKAKSTLLMAIPDKHLARFHGIKDAKTLWAAIKTRFGGNAESKKMQKNVLKQHFEIFYVSNLEGLDKGLEQYIFDNEEKPGIDNLDIDDLYNNLKVYEADIKGTSRSSSNSQNVDFILAKSTSSTNELNAAYSVSTATCHISQAQEDVEKINQDDLEEIDLKWLSVLIVIEEGTMPEIVDQPGIQGTRVEMQGIQDTDEEIIVKGLQKRRMNKHWLSRMDLLDEALREKEDLKAKLKKFETSSKNLTKLLDSQISAKVKTGLGYDSQFNEKEVLDIKEEEVTETVFDNRSSDKENSLANNRFKKGEGYHVVPHPLTRNYMPPKPDLQFARLDDSIYKFKIIETVTSLTKDEIDAPETSTVCVEKPKQDRYSAPLIEDCETDSDDDSVFRPEPIPAKIDFVKAAIFTRFVRIPVSAAKPKAAISTSAAKPVNTIGPKQSVNFSRTRISVVKGNGVTAVKTSASYVWRTRVNAIDQVSKDNRWICTHVYYGHPQQDLKNKGIVDSGCSRHMTGNKAYLTDYQEINEGDFIAFGSSRDKITGKVTDDFSRFSWVFFLSAKDETSKVLKPLITAIENQINKKVKVIICDNGTKFKIRYLDEFCEKKGIKREFSNAKTQQIGVVERENRTLIEAASTMLADSLLPITF</sequence>
<gene>
    <name evidence="3" type="ORF">Tci_060781</name>
</gene>
<reference evidence="3" key="1">
    <citation type="journal article" date="2019" name="Sci. Rep.">
        <title>Draft genome of Tanacetum cinerariifolium, the natural source of mosquito coil.</title>
        <authorList>
            <person name="Yamashiro T."/>
            <person name="Shiraishi A."/>
            <person name="Satake H."/>
            <person name="Nakayama K."/>
        </authorList>
    </citation>
    <scope>NUCLEOTIDE SEQUENCE</scope>
</reference>
<proteinExistence type="predicted"/>
<evidence type="ECO:0000256" key="1">
    <source>
        <dbReference type="SAM" id="Coils"/>
    </source>
</evidence>
<name>A0A6L2NRL8_TANCI</name>
<dbReference type="GO" id="GO:0006508">
    <property type="term" value="P:proteolysis"/>
    <property type="evidence" value="ECO:0007669"/>
    <property type="project" value="UniProtKB-KW"/>
</dbReference>
<dbReference type="EMBL" id="BKCJ010009827">
    <property type="protein sequence ID" value="GEU88803.1"/>
    <property type="molecule type" value="Genomic_DNA"/>
</dbReference>
<dbReference type="PANTHER" id="PTHR42648">
    <property type="entry name" value="TRANSPOSASE, PUTATIVE-RELATED"/>
    <property type="match status" value="1"/>
</dbReference>
<dbReference type="Gene3D" id="3.30.420.10">
    <property type="entry name" value="Ribonuclease H-like superfamily/Ribonuclease H"/>
    <property type="match status" value="1"/>
</dbReference>
<dbReference type="InterPro" id="IPR036397">
    <property type="entry name" value="RNaseH_sf"/>
</dbReference>
<dbReference type="InterPro" id="IPR039537">
    <property type="entry name" value="Retrotran_Ty1/copia-like"/>
</dbReference>
<dbReference type="AlphaFoldDB" id="A0A6L2NRL8"/>
<dbReference type="InterPro" id="IPR001584">
    <property type="entry name" value="Integrase_cat-core"/>
</dbReference>
<dbReference type="Pfam" id="PF14223">
    <property type="entry name" value="Retrotran_gag_2"/>
    <property type="match status" value="1"/>
</dbReference>
<dbReference type="GO" id="GO:0008233">
    <property type="term" value="F:peptidase activity"/>
    <property type="evidence" value="ECO:0007669"/>
    <property type="project" value="UniProtKB-KW"/>
</dbReference>
<evidence type="ECO:0000313" key="3">
    <source>
        <dbReference type="EMBL" id="GEU88803.1"/>
    </source>
</evidence>
<dbReference type="GO" id="GO:0015074">
    <property type="term" value="P:DNA integration"/>
    <property type="evidence" value="ECO:0007669"/>
    <property type="project" value="InterPro"/>
</dbReference>
<feature type="domain" description="Integrase catalytic" evidence="2">
    <location>
        <begin position="536"/>
        <end position="672"/>
    </location>
</feature>
<dbReference type="InterPro" id="IPR012337">
    <property type="entry name" value="RNaseH-like_sf"/>
</dbReference>
<dbReference type="Pfam" id="PF00665">
    <property type="entry name" value="rve"/>
    <property type="match status" value="1"/>
</dbReference>
<dbReference type="PROSITE" id="PS50994">
    <property type="entry name" value="INTEGRASE"/>
    <property type="match status" value="1"/>
</dbReference>
<feature type="coiled-coil region" evidence="1">
    <location>
        <begin position="251"/>
        <end position="278"/>
    </location>
</feature>
<evidence type="ECO:0000259" key="2">
    <source>
        <dbReference type="PROSITE" id="PS50994"/>
    </source>
</evidence>
<dbReference type="SUPFAM" id="SSF53098">
    <property type="entry name" value="Ribonuclease H-like"/>
    <property type="match status" value="1"/>
</dbReference>
<organism evidence="3">
    <name type="scientific">Tanacetum cinerariifolium</name>
    <name type="common">Dalmatian daisy</name>
    <name type="synonym">Chrysanthemum cinerariifolium</name>
    <dbReference type="NCBI Taxonomy" id="118510"/>
    <lineage>
        <taxon>Eukaryota</taxon>
        <taxon>Viridiplantae</taxon>
        <taxon>Streptophyta</taxon>
        <taxon>Embryophyta</taxon>
        <taxon>Tracheophyta</taxon>
        <taxon>Spermatophyta</taxon>
        <taxon>Magnoliopsida</taxon>
        <taxon>eudicotyledons</taxon>
        <taxon>Gunneridae</taxon>
        <taxon>Pentapetalae</taxon>
        <taxon>asterids</taxon>
        <taxon>campanulids</taxon>
        <taxon>Asterales</taxon>
        <taxon>Asteraceae</taxon>
        <taxon>Asteroideae</taxon>
        <taxon>Anthemideae</taxon>
        <taxon>Anthemidinae</taxon>
        <taxon>Tanacetum</taxon>
    </lineage>
</organism>
<protein>
    <submittedName>
        <fullName evidence="3">Putative ribonuclease H-like domain-containing protein</fullName>
    </submittedName>
</protein>